<keyword evidence="2" id="KW-0067">ATP-binding</keyword>
<dbReference type="InterPro" id="IPR004807">
    <property type="entry name" value="UvrB"/>
</dbReference>
<comment type="caution">
    <text evidence="5">The sequence shown here is derived from an EMBL/GenBank/DDBJ whole genome shotgun (WGS) entry which is preliminary data.</text>
</comment>
<feature type="domain" description="UvrB interaction" evidence="3">
    <location>
        <begin position="139"/>
        <end position="202"/>
    </location>
</feature>
<dbReference type="InterPro" id="IPR027417">
    <property type="entry name" value="P-loop_NTPase"/>
</dbReference>
<dbReference type="Proteomes" id="UP000433366">
    <property type="component" value="Unassembled WGS sequence"/>
</dbReference>
<dbReference type="GO" id="GO:0006289">
    <property type="term" value="P:nucleotide-excision repair"/>
    <property type="evidence" value="ECO:0007669"/>
    <property type="project" value="InterPro"/>
</dbReference>
<gene>
    <name evidence="4" type="ORF">GO793_05240</name>
    <name evidence="5" type="ORF">GO941_04475</name>
</gene>
<organism evidence="5 7">
    <name type="scientific">Staphylococcus aureus</name>
    <dbReference type="NCBI Taxonomy" id="1280"/>
    <lineage>
        <taxon>Bacteria</taxon>
        <taxon>Bacillati</taxon>
        <taxon>Bacillota</taxon>
        <taxon>Bacilli</taxon>
        <taxon>Bacillales</taxon>
        <taxon>Staphylococcaceae</taxon>
        <taxon>Staphylococcus</taxon>
    </lineage>
</organism>
<evidence type="ECO:0000256" key="2">
    <source>
        <dbReference type="ARBA" id="ARBA00022840"/>
    </source>
</evidence>
<dbReference type="SUPFAM" id="SSF52540">
    <property type="entry name" value="P-loop containing nucleoside triphosphate hydrolases"/>
    <property type="match status" value="1"/>
</dbReference>
<evidence type="ECO:0000256" key="1">
    <source>
        <dbReference type="ARBA" id="ARBA00022741"/>
    </source>
</evidence>
<dbReference type="EMBL" id="WPVZ01000303">
    <property type="protein sequence ID" value="MVL44745.1"/>
    <property type="molecule type" value="Genomic_DNA"/>
</dbReference>
<sequence>MTILTTLIKEDNHFQDLNQVFGQANTLVTGLSPSAKVTMIAEKYAQSNQQLLLITNNLYQADKLETDLLQFIDAEELYKYPVQDIMTEEFSTQSPQLMSERIRTLTALAQGKKGLFIVPLNGLKKWLTPVEMWQNHQMTLRVGEDIDVDQFLNKLVNMGYKRESVVSHIGEFSLRGGIIDIFPLIGEPIRIELFDTEIDSIR</sequence>
<dbReference type="Proteomes" id="UP000434412">
    <property type="component" value="Unassembled WGS sequence"/>
</dbReference>
<protein>
    <submittedName>
        <fullName evidence="5">Transcription-repair coupling factor</fullName>
    </submittedName>
</protein>
<reference evidence="6 7" key="1">
    <citation type="submission" date="2019-11" db="EMBL/GenBank/DDBJ databases">
        <title>Implementation of targeted gown and glove precautions to prevent Staphylococcus aureus acquisition in community-based nursing homes.</title>
        <authorList>
            <person name="Stine O.C."/>
        </authorList>
    </citation>
    <scope>NUCLEOTIDE SEQUENCE [LARGE SCALE GENOMIC DNA]</scope>
    <source>
        <strain evidence="5 7">S_2023.LVRQ.AN</strain>
        <strain evidence="4 6">S_4031.LGMP.AI</strain>
    </source>
</reference>
<dbReference type="Gene3D" id="3.30.2060.10">
    <property type="entry name" value="Penicillin-binding protein 1b domain"/>
    <property type="match status" value="1"/>
</dbReference>
<evidence type="ECO:0000313" key="7">
    <source>
        <dbReference type="Proteomes" id="UP000434412"/>
    </source>
</evidence>
<evidence type="ECO:0000313" key="5">
    <source>
        <dbReference type="EMBL" id="MVL44745.1"/>
    </source>
</evidence>
<dbReference type="Pfam" id="PF17757">
    <property type="entry name" value="UvrB_inter"/>
    <property type="match status" value="1"/>
</dbReference>
<feature type="non-terminal residue" evidence="5">
    <location>
        <position position="202"/>
    </location>
</feature>
<dbReference type="InterPro" id="IPR041471">
    <property type="entry name" value="UvrB_inter"/>
</dbReference>
<evidence type="ECO:0000259" key="3">
    <source>
        <dbReference type="Pfam" id="PF17757"/>
    </source>
</evidence>
<dbReference type="AlphaFoldDB" id="A0A6B0C9A4"/>
<dbReference type="GO" id="GO:0005524">
    <property type="term" value="F:ATP binding"/>
    <property type="evidence" value="ECO:0007669"/>
    <property type="project" value="UniProtKB-KW"/>
</dbReference>
<dbReference type="PANTHER" id="PTHR24029:SF1">
    <property type="entry name" value="TRANSCRIPTION-REPAIR-COUPLING FACTOR"/>
    <property type="match status" value="1"/>
</dbReference>
<evidence type="ECO:0000313" key="4">
    <source>
        <dbReference type="EMBL" id="MVI55263.1"/>
    </source>
</evidence>
<dbReference type="GO" id="GO:0009380">
    <property type="term" value="C:excinuclease repair complex"/>
    <property type="evidence" value="ECO:0007669"/>
    <property type="project" value="InterPro"/>
</dbReference>
<dbReference type="PANTHER" id="PTHR24029">
    <property type="entry name" value="UVRABC SYSTEM PROTEIN B"/>
    <property type="match status" value="1"/>
</dbReference>
<dbReference type="EMBL" id="WPRH01000347">
    <property type="protein sequence ID" value="MVI55263.1"/>
    <property type="molecule type" value="Genomic_DNA"/>
</dbReference>
<proteinExistence type="predicted"/>
<dbReference type="GO" id="GO:0003677">
    <property type="term" value="F:DNA binding"/>
    <property type="evidence" value="ECO:0007669"/>
    <property type="project" value="InterPro"/>
</dbReference>
<keyword evidence="1" id="KW-0547">Nucleotide-binding</keyword>
<evidence type="ECO:0000313" key="6">
    <source>
        <dbReference type="Proteomes" id="UP000433366"/>
    </source>
</evidence>
<dbReference type="GO" id="GO:0016887">
    <property type="term" value="F:ATP hydrolysis activity"/>
    <property type="evidence" value="ECO:0007669"/>
    <property type="project" value="InterPro"/>
</dbReference>
<name>A0A6B0C9A4_STAAU</name>
<accession>A0A6B0C9A4</accession>